<dbReference type="InterPro" id="IPR036291">
    <property type="entry name" value="NAD(P)-bd_dom_sf"/>
</dbReference>
<dbReference type="GO" id="GO:0019305">
    <property type="term" value="P:dTDP-rhamnose biosynthetic process"/>
    <property type="evidence" value="ECO:0007669"/>
    <property type="project" value="UniProtKB-UniPathway"/>
</dbReference>
<keyword evidence="2" id="KW-0521">NADP</keyword>
<dbReference type="PANTHER" id="PTHR10491:SF4">
    <property type="entry name" value="METHIONINE ADENOSYLTRANSFERASE 2 SUBUNIT BETA"/>
    <property type="match status" value="1"/>
</dbReference>
<gene>
    <name evidence="4" type="primary">rfbD</name>
    <name evidence="4" type="ORF">EJP77_12310</name>
</gene>
<name>A0A3S1CYG7_9BACL</name>
<dbReference type="SUPFAM" id="SSF51735">
    <property type="entry name" value="NAD(P)-binding Rossmann-fold domains"/>
    <property type="match status" value="1"/>
</dbReference>
<keyword evidence="2 4" id="KW-0560">Oxidoreductase</keyword>
<evidence type="ECO:0000313" key="5">
    <source>
        <dbReference type="Proteomes" id="UP000272464"/>
    </source>
</evidence>
<organism evidence="4 5">
    <name type="scientific">Paenibacillus zeisoli</name>
    <dbReference type="NCBI Taxonomy" id="2496267"/>
    <lineage>
        <taxon>Bacteria</taxon>
        <taxon>Bacillati</taxon>
        <taxon>Bacillota</taxon>
        <taxon>Bacilli</taxon>
        <taxon>Bacillales</taxon>
        <taxon>Paenibacillaceae</taxon>
        <taxon>Paenibacillus</taxon>
    </lineage>
</organism>
<evidence type="ECO:0000256" key="1">
    <source>
        <dbReference type="ARBA" id="ARBA00010944"/>
    </source>
</evidence>
<dbReference type="CDD" id="cd05254">
    <property type="entry name" value="dTDP_HR_like_SDR_e"/>
    <property type="match status" value="1"/>
</dbReference>
<dbReference type="Proteomes" id="UP000272464">
    <property type="component" value="Unassembled WGS sequence"/>
</dbReference>
<dbReference type="PANTHER" id="PTHR10491">
    <property type="entry name" value="DTDP-4-DEHYDRORHAMNOSE REDUCTASE"/>
    <property type="match status" value="1"/>
</dbReference>
<dbReference type="AlphaFoldDB" id="A0A3S1CYG7"/>
<comment type="pathway">
    <text evidence="2">Carbohydrate biosynthesis; dTDP-L-rhamnose biosynthesis.</text>
</comment>
<evidence type="ECO:0000259" key="3">
    <source>
        <dbReference type="Pfam" id="PF04321"/>
    </source>
</evidence>
<keyword evidence="5" id="KW-1185">Reference proteome</keyword>
<dbReference type="InterPro" id="IPR029903">
    <property type="entry name" value="RmlD-like-bd"/>
</dbReference>
<dbReference type="FunFam" id="3.40.50.720:FF:000159">
    <property type="entry name" value="dTDP-4-dehydrorhamnose reductase"/>
    <property type="match status" value="1"/>
</dbReference>
<evidence type="ECO:0000313" key="4">
    <source>
        <dbReference type="EMBL" id="RUT30603.1"/>
    </source>
</evidence>
<dbReference type="OrthoDB" id="9803892at2"/>
<dbReference type="Pfam" id="PF04321">
    <property type="entry name" value="RmlD_sub_bind"/>
    <property type="match status" value="1"/>
</dbReference>
<dbReference type="EMBL" id="RZNX01000004">
    <property type="protein sequence ID" value="RUT30603.1"/>
    <property type="molecule type" value="Genomic_DNA"/>
</dbReference>
<reference evidence="4 5" key="1">
    <citation type="submission" date="2018-12" db="EMBL/GenBank/DDBJ databases">
        <authorList>
            <person name="Sun L."/>
            <person name="Chen Z."/>
        </authorList>
    </citation>
    <scope>NUCLEOTIDE SEQUENCE [LARGE SCALE GENOMIC DNA]</scope>
    <source>
        <strain evidence="4 5">3-5-3</strain>
    </source>
</reference>
<dbReference type="GO" id="GO:0005829">
    <property type="term" value="C:cytosol"/>
    <property type="evidence" value="ECO:0007669"/>
    <property type="project" value="TreeGrafter"/>
</dbReference>
<comment type="caution">
    <text evidence="4">The sequence shown here is derived from an EMBL/GenBank/DDBJ whole genome shotgun (WGS) entry which is preliminary data.</text>
</comment>
<dbReference type="EC" id="1.1.1.133" evidence="2"/>
<dbReference type="RefSeq" id="WP_127199535.1">
    <property type="nucleotide sequence ID" value="NZ_RZNX01000004.1"/>
</dbReference>
<comment type="function">
    <text evidence="2">Catalyzes the reduction of dTDP-6-deoxy-L-lyxo-4-hexulose to yield dTDP-L-rhamnose.</text>
</comment>
<sequence>MSEVRSQIRKGKSRILITGAQGQVGRELQHVFAGKGYEVHGLGQSELDITDTEQCFQVFWRLKPDVVIHAAAYTNVDRAESEPDLAYQVNTYGTRNIAAAAECIQSKLIYISTDYVFDGGTGQEPFDEFHPTKPINVYGYSKLEGEKFVRQLHSRFFIVRTSWVYGHHGGNFVRTMLELASKQENISVVNDQIGCPTYTRDLAHKLEELASSSKYGTYHVSGAGSCSWYDFACSIFELAGLKMTVMPVSTSEFPRPARRPAYSVLKPQALRLNGFSPMRDWKEALADFMQQEKTKLI</sequence>
<dbReference type="InterPro" id="IPR005913">
    <property type="entry name" value="dTDP_dehydrorham_reduct"/>
</dbReference>
<feature type="domain" description="RmlD-like substrate binding" evidence="3">
    <location>
        <begin position="14"/>
        <end position="292"/>
    </location>
</feature>
<dbReference type="NCBIfam" id="TIGR01214">
    <property type="entry name" value="rmlD"/>
    <property type="match status" value="1"/>
</dbReference>
<proteinExistence type="inferred from homology"/>
<dbReference type="Gene3D" id="3.40.50.720">
    <property type="entry name" value="NAD(P)-binding Rossmann-like Domain"/>
    <property type="match status" value="1"/>
</dbReference>
<evidence type="ECO:0000256" key="2">
    <source>
        <dbReference type="RuleBase" id="RU364082"/>
    </source>
</evidence>
<accession>A0A3S1CYG7</accession>
<comment type="similarity">
    <text evidence="1 2">Belongs to the dTDP-4-dehydrorhamnose reductase family.</text>
</comment>
<dbReference type="Gene3D" id="3.90.25.10">
    <property type="entry name" value="UDP-galactose 4-epimerase, domain 1"/>
    <property type="match status" value="1"/>
</dbReference>
<protein>
    <recommendedName>
        <fullName evidence="2">dTDP-4-dehydrorhamnose reductase</fullName>
        <ecNumber evidence="2">1.1.1.133</ecNumber>
    </recommendedName>
</protein>
<dbReference type="UniPathway" id="UPA00124"/>
<dbReference type="GO" id="GO:0008831">
    <property type="term" value="F:dTDP-4-dehydrorhamnose reductase activity"/>
    <property type="evidence" value="ECO:0007669"/>
    <property type="project" value="UniProtKB-EC"/>
</dbReference>